<dbReference type="EMBL" id="JANZXA010000007">
    <property type="protein sequence ID" value="MCT2400195.1"/>
    <property type="molecule type" value="Genomic_DNA"/>
</dbReference>
<dbReference type="Gene3D" id="3.90.850.10">
    <property type="entry name" value="Fumarylacetoacetase-like, C-terminal domain"/>
    <property type="match status" value="1"/>
</dbReference>
<evidence type="ECO:0000313" key="14">
    <source>
        <dbReference type="Proteomes" id="UP001165583"/>
    </source>
</evidence>
<keyword evidence="7" id="KW-0106">Calcium</keyword>
<reference evidence="13" key="1">
    <citation type="submission" date="2022-09" db="EMBL/GenBank/DDBJ databases">
        <title>Novosphingobium sp. Nov., a polycyclic aromatic hydrocarbon-degrading bacterium isolated form mangrove sediments in HongKong.</title>
        <authorList>
            <person name="Hu Z."/>
        </authorList>
    </citation>
    <scope>NUCLEOTIDE SEQUENCE</scope>
    <source>
        <strain evidence="13">HK4-1</strain>
    </source>
</reference>
<dbReference type="EC" id="3.7.1.2" evidence="4"/>
<comment type="pathway">
    <text evidence="3">Amino-acid degradation; L-phenylalanine degradation; acetoacetate and fumarate from L-phenylalanine: step 6/6.</text>
</comment>
<name>A0ABT2I5V3_9SPHN</name>
<dbReference type="SUPFAM" id="SSF63433">
    <property type="entry name" value="Fumarylacetoacetate hydrolase, FAH, N-terminal domain"/>
    <property type="match status" value="1"/>
</dbReference>
<keyword evidence="10" id="KW-0585">Phenylalanine catabolism</keyword>
<evidence type="ECO:0000256" key="10">
    <source>
        <dbReference type="ARBA" id="ARBA00023232"/>
    </source>
</evidence>
<dbReference type="NCBIfam" id="TIGR01266">
    <property type="entry name" value="fum_ac_acetase"/>
    <property type="match status" value="1"/>
</dbReference>
<evidence type="ECO:0000256" key="4">
    <source>
        <dbReference type="ARBA" id="ARBA00012094"/>
    </source>
</evidence>
<sequence>MPSILIDETHDPARESWVESANGHGDFPIQNLPLGVFSRGGDAPRGGVAIGDMILDLGKLALSGLLKGPAADAAEAAAAPSLNAMLALGAEPRRALRRCISALLAKDAPERAQVEPMLVPMAEVQMHLPAHVSDYTDFYVGIHHATNIGSLFRPDNPLLPNYKHVPIGYHGRASTIRPTGAEVIRPQGQTKAPTADAPSFGPIAKLDYELELGVWMATGNDLGTRIPIGEALDHVAGLTLLNDWSARDIQAWEYQPLGPFLAKNFLTTVSPWLITLEALAPFRRAQPPRPEGDPQPLPYLWDEADLREGAFSLDLEVYLSSAAMREKHIAPMRLSHGPASNMYWTIAQMVAHHASNGCQMQTGDLLGSGTISGPEHGSQGSLMEITRNGKDAVELPTGETRTFLEDGDELSLAGRFTADGAVSIGFGQCTGVVAPAKV</sequence>
<dbReference type="InterPro" id="IPR011234">
    <property type="entry name" value="Fumarylacetoacetase-like_C"/>
</dbReference>
<gene>
    <name evidence="13" type="primary">fahA</name>
    <name evidence="13" type="ORF">NZK81_11580</name>
</gene>
<organism evidence="13 14">
    <name type="scientific">Novosphingobium mangrovi</name>
    <name type="common">ex Huang et al. 2023</name>
    <dbReference type="NCBI Taxonomy" id="2976432"/>
    <lineage>
        <taxon>Bacteria</taxon>
        <taxon>Pseudomonadati</taxon>
        <taxon>Pseudomonadota</taxon>
        <taxon>Alphaproteobacteria</taxon>
        <taxon>Sphingomonadales</taxon>
        <taxon>Sphingomonadaceae</taxon>
        <taxon>Novosphingobium</taxon>
    </lineage>
</organism>
<evidence type="ECO:0000256" key="1">
    <source>
        <dbReference type="ARBA" id="ARBA00001913"/>
    </source>
</evidence>
<evidence type="ECO:0000313" key="13">
    <source>
        <dbReference type="EMBL" id="MCT2400195.1"/>
    </source>
</evidence>
<evidence type="ECO:0000256" key="9">
    <source>
        <dbReference type="ARBA" id="ARBA00022878"/>
    </source>
</evidence>
<evidence type="ECO:0000259" key="11">
    <source>
        <dbReference type="Pfam" id="PF01557"/>
    </source>
</evidence>
<comment type="cofactor">
    <cofactor evidence="2">
        <name>Mg(2+)</name>
        <dbReference type="ChEBI" id="CHEBI:18420"/>
    </cofactor>
</comment>
<evidence type="ECO:0000256" key="2">
    <source>
        <dbReference type="ARBA" id="ARBA00001946"/>
    </source>
</evidence>
<keyword evidence="5" id="KW-0479">Metal-binding</keyword>
<dbReference type="InterPro" id="IPR005959">
    <property type="entry name" value="Fumarylacetoacetase"/>
</dbReference>
<dbReference type="InterPro" id="IPR036462">
    <property type="entry name" value="Fumarylacetoacetase_N_sf"/>
</dbReference>
<evidence type="ECO:0000259" key="12">
    <source>
        <dbReference type="Pfam" id="PF09298"/>
    </source>
</evidence>
<proteinExistence type="predicted"/>
<dbReference type="InterPro" id="IPR036663">
    <property type="entry name" value="Fumarylacetoacetase_C_sf"/>
</dbReference>
<dbReference type="InterPro" id="IPR015377">
    <property type="entry name" value="Fumarylacetoacetase_N"/>
</dbReference>
<dbReference type="SUPFAM" id="SSF56529">
    <property type="entry name" value="FAH"/>
    <property type="match status" value="1"/>
</dbReference>
<evidence type="ECO:0000256" key="8">
    <source>
        <dbReference type="ARBA" id="ARBA00022842"/>
    </source>
</evidence>
<dbReference type="Proteomes" id="UP001165583">
    <property type="component" value="Unassembled WGS sequence"/>
</dbReference>
<keyword evidence="14" id="KW-1185">Reference proteome</keyword>
<evidence type="ECO:0000256" key="3">
    <source>
        <dbReference type="ARBA" id="ARBA00004782"/>
    </source>
</evidence>
<evidence type="ECO:0000256" key="6">
    <source>
        <dbReference type="ARBA" id="ARBA00022801"/>
    </source>
</evidence>
<keyword evidence="8" id="KW-0460">Magnesium</keyword>
<feature type="domain" description="Fumarylacetoacetase-like C-terminal" evidence="11">
    <location>
        <begin position="162"/>
        <end position="430"/>
    </location>
</feature>
<dbReference type="PANTHER" id="PTHR43069:SF2">
    <property type="entry name" value="FUMARYLACETOACETASE"/>
    <property type="match status" value="1"/>
</dbReference>
<comment type="caution">
    <text evidence="13">The sequence shown here is derived from an EMBL/GenBank/DDBJ whole genome shotgun (WGS) entry which is preliminary data.</text>
</comment>
<dbReference type="PANTHER" id="PTHR43069">
    <property type="entry name" value="FUMARYLACETOACETASE"/>
    <property type="match status" value="1"/>
</dbReference>
<dbReference type="Pfam" id="PF09298">
    <property type="entry name" value="FAA_hydrolase_N"/>
    <property type="match status" value="1"/>
</dbReference>
<feature type="domain" description="Fumarylacetoacetase N-terminal" evidence="12">
    <location>
        <begin position="30"/>
        <end position="129"/>
    </location>
</feature>
<comment type="cofactor">
    <cofactor evidence="1">
        <name>Ca(2+)</name>
        <dbReference type="ChEBI" id="CHEBI:29108"/>
    </cofactor>
</comment>
<dbReference type="Gene3D" id="2.30.30.230">
    <property type="entry name" value="Fumarylacetoacetase, N-terminal domain"/>
    <property type="match status" value="1"/>
</dbReference>
<evidence type="ECO:0000256" key="5">
    <source>
        <dbReference type="ARBA" id="ARBA00022723"/>
    </source>
</evidence>
<keyword evidence="9" id="KW-0828">Tyrosine catabolism</keyword>
<keyword evidence="6 13" id="KW-0378">Hydrolase</keyword>
<dbReference type="Pfam" id="PF01557">
    <property type="entry name" value="FAA_hydrolase"/>
    <property type="match status" value="1"/>
</dbReference>
<dbReference type="RefSeq" id="WP_260046242.1">
    <property type="nucleotide sequence ID" value="NZ_JANZXA010000007.1"/>
</dbReference>
<accession>A0ABT2I5V3</accession>
<protein>
    <recommendedName>
        <fullName evidence="4">fumarylacetoacetase</fullName>
        <ecNumber evidence="4">3.7.1.2</ecNumber>
    </recommendedName>
</protein>
<evidence type="ECO:0000256" key="7">
    <source>
        <dbReference type="ARBA" id="ARBA00022837"/>
    </source>
</evidence>
<dbReference type="GO" id="GO:0004334">
    <property type="term" value="F:fumarylacetoacetase activity"/>
    <property type="evidence" value="ECO:0007669"/>
    <property type="project" value="UniProtKB-EC"/>
</dbReference>